<protein>
    <recommendedName>
        <fullName evidence="1">Glyoxalase-like domain-containing protein</fullName>
    </recommendedName>
</protein>
<name>A0A7W9Q9M9_9ACTN</name>
<keyword evidence="3" id="KW-1185">Reference proteome</keyword>
<evidence type="ECO:0000313" key="3">
    <source>
        <dbReference type="Proteomes" id="UP000588098"/>
    </source>
</evidence>
<evidence type="ECO:0000259" key="1">
    <source>
        <dbReference type="Pfam" id="PF18029"/>
    </source>
</evidence>
<feature type="domain" description="Glyoxalase-like" evidence="1">
    <location>
        <begin position="9"/>
        <end position="122"/>
    </location>
</feature>
<dbReference type="Pfam" id="PF18029">
    <property type="entry name" value="Glyoxalase_6"/>
    <property type="match status" value="1"/>
</dbReference>
<sequence>MGYVRIGVLVLDCVEPRELADFYLAVLDGEVCPGADSDRIDVTGAHGLRMGFRRDLHAIAPSWPRPETSQQAHLELVVDEQDMDAAERQLIGLGARPLETREKTGPHEIRLYADPAGHPFALRCSTSSRPKIG</sequence>
<accession>A0A7W9Q9M9</accession>
<gene>
    <name evidence="2" type="ORF">FHS42_002097</name>
</gene>
<dbReference type="Gene3D" id="3.10.180.10">
    <property type="entry name" value="2,3-Dihydroxybiphenyl 1,2-Dioxygenase, domain 1"/>
    <property type="match status" value="1"/>
</dbReference>
<proteinExistence type="predicted"/>
<evidence type="ECO:0000313" key="2">
    <source>
        <dbReference type="EMBL" id="MBB5935047.1"/>
    </source>
</evidence>
<dbReference type="AlphaFoldDB" id="A0A7W9Q9M9"/>
<reference evidence="2 3" key="1">
    <citation type="submission" date="2020-08" db="EMBL/GenBank/DDBJ databases">
        <title>Genomic Encyclopedia of Type Strains, Phase III (KMG-III): the genomes of soil and plant-associated and newly described type strains.</title>
        <authorList>
            <person name="Whitman W."/>
        </authorList>
    </citation>
    <scope>NUCLEOTIDE SEQUENCE [LARGE SCALE GENOMIC DNA]</scope>
    <source>
        <strain evidence="2 3">CECT 8305</strain>
    </source>
</reference>
<comment type="caution">
    <text evidence="2">The sequence shown here is derived from an EMBL/GenBank/DDBJ whole genome shotgun (WGS) entry which is preliminary data.</text>
</comment>
<dbReference type="PANTHER" id="PTHR35908:SF1">
    <property type="entry name" value="CONSERVED PROTEIN"/>
    <property type="match status" value="1"/>
</dbReference>
<dbReference type="InterPro" id="IPR041581">
    <property type="entry name" value="Glyoxalase_6"/>
</dbReference>
<dbReference type="EMBL" id="JACHJL010000004">
    <property type="protein sequence ID" value="MBB5935047.1"/>
    <property type="molecule type" value="Genomic_DNA"/>
</dbReference>
<dbReference type="SUPFAM" id="SSF54593">
    <property type="entry name" value="Glyoxalase/Bleomycin resistance protein/Dihydroxybiphenyl dioxygenase"/>
    <property type="match status" value="1"/>
</dbReference>
<dbReference type="Proteomes" id="UP000588098">
    <property type="component" value="Unassembled WGS sequence"/>
</dbReference>
<dbReference type="RefSeq" id="WP_184571148.1">
    <property type="nucleotide sequence ID" value="NZ_JACHJL010000004.1"/>
</dbReference>
<organism evidence="2 3">
    <name type="scientific">Streptomyces zagrosensis</name>
    <dbReference type="NCBI Taxonomy" id="1042984"/>
    <lineage>
        <taxon>Bacteria</taxon>
        <taxon>Bacillati</taxon>
        <taxon>Actinomycetota</taxon>
        <taxon>Actinomycetes</taxon>
        <taxon>Kitasatosporales</taxon>
        <taxon>Streptomycetaceae</taxon>
        <taxon>Streptomyces</taxon>
    </lineage>
</organism>
<dbReference type="InterPro" id="IPR029068">
    <property type="entry name" value="Glyas_Bleomycin-R_OHBP_Dase"/>
</dbReference>
<dbReference type="PANTHER" id="PTHR35908">
    <property type="entry name" value="HYPOTHETICAL FUSION PROTEIN"/>
    <property type="match status" value="1"/>
</dbReference>